<proteinExistence type="predicted"/>
<dbReference type="OrthoDB" id="151025at2"/>
<dbReference type="EMBL" id="LGCK01000014">
    <property type="protein sequence ID" value="KPL70248.1"/>
    <property type="molecule type" value="Genomic_DNA"/>
</dbReference>
<keyword evidence="1" id="KW-0812">Transmembrane</keyword>
<reference evidence="2 3" key="1">
    <citation type="submission" date="2015-07" db="EMBL/GenBank/DDBJ databases">
        <title>Genome sequence of Leptolinea tardivitalis DSM 16556.</title>
        <authorList>
            <person name="Hemp J."/>
            <person name="Ward L.M."/>
            <person name="Pace L.A."/>
            <person name="Fischer W.W."/>
        </authorList>
    </citation>
    <scope>NUCLEOTIDE SEQUENCE [LARGE SCALE GENOMIC DNA]</scope>
    <source>
        <strain evidence="2 3">YMTK-2</strain>
    </source>
</reference>
<evidence type="ECO:0008006" key="4">
    <source>
        <dbReference type="Google" id="ProtNLM"/>
    </source>
</evidence>
<comment type="caution">
    <text evidence="2">The sequence shown here is derived from an EMBL/GenBank/DDBJ whole genome shotgun (WGS) entry which is preliminary data.</text>
</comment>
<dbReference type="AlphaFoldDB" id="A0A0P6WUC1"/>
<dbReference type="RefSeq" id="WP_062422110.1">
    <property type="nucleotide sequence ID" value="NZ_BBYA01000010.1"/>
</dbReference>
<feature type="transmembrane region" description="Helical" evidence="1">
    <location>
        <begin position="360"/>
        <end position="380"/>
    </location>
</feature>
<keyword evidence="1" id="KW-0472">Membrane</keyword>
<feature type="transmembrane region" description="Helical" evidence="1">
    <location>
        <begin position="280"/>
        <end position="300"/>
    </location>
</feature>
<feature type="transmembrane region" description="Helical" evidence="1">
    <location>
        <begin position="156"/>
        <end position="177"/>
    </location>
</feature>
<dbReference type="STRING" id="229920.ADM99_13810"/>
<sequence length="509" mass="56985">MKQNQLLKFALISILAGVLFGILVALVSPGPFINSFWGSALIAACSVFGLLSAWKWAGSTRTLAWIMSLAYLLRMLVGIGMYTLLPTFGYDEPTQNAGYVFYDAAQRDRQSWELSQAHQVMEAATGKEYVTDQYGGLLAFSAAVYSVFSSDAHRPLFIVLFTAFAGSIGIPFLFLALRKRFGDAPALLSAWIFALYPSSILLGASQMREPFILGLAAIAFWAAAMWKSADRKNVIAVLIVSLGAMAWFSSRVALPIIGVLAVWFWLEHYVDALPEKWQKISWVILIGAALVFAVYGWRWVASTSVFDTRMTEYNSGRIQKAIEELGVDLRIPFIVGYGLTQPVLPAALTDPALPIWRVTSSLLAAGWYALAPFIVYALIALWREKDPIRRRLLAWSTLACVVWVVISSARAGGDQWDNPRYRTIFLPWLALIAAWGWNFARRNKDAWLGRILVVEGIFLVFFISWYLSRYYNLLSRMPFNTMLLVIILLSLGVLIGGAVWDWVKRKQKA</sequence>
<dbReference type="Proteomes" id="UP000050430">
    <property type="component" value="Unassembled WGS sequence"/>
</dbReference>
<evidence type="ECO:0000313" key="2">
    <source>
        <dbReference type="EMBL" id="KPL70248.1"/>
    </source>
</evidence>
<protein>
    <recommendedName>
        <fullName evidence="4">Glycosyltransferase RgtA/B/C/D-like domain-containing protein</fullName>
    </recommendedName>
</protein>
<keyword evidence="1" id="KW-1133">Transmembrane helix</keyword>
<feature type="transmembrane region" description="Helical" evidence="1">
    <location>
        <begin position="32"/>
        <end position="51"/>
    </location>
</feature>
<evidence type="ECO:0000256" key="1">
    <source>
        <dbReference type="SAM" id="Phobius"/>
    </source>
</evidence>
<name>A0A0P6WUC1_9CHLR</name>
<feature type="transmembrane region" description="Helical" evidence="1">
    <location>
        <begin position="392"/>
        <end position="409"/>
    </location>
</feature>
<organism evidence="2 3">
    <name type="scientific">Leptolinea tardivitalis</name>
    <dbReference type="NCBI Taxonomy" id="229920"/>
    <lineage>
        <taxon>Bacteria</taxon>
        <taxon>Bacillati</taxon>
        <taxon>Chloroflexota</taxon>
        <taxon>Anaerolineae</taxon>
        <taxon>Anaerolineales</taxon>
        <taxon>Anaerolineaceae</taxon>
        <taxon>Leptolinea</taxon>
    </lineage>
</organism>
<feature type="transmembrane region" description="Helical" evidence="1">
    <location>
        <begin position="7"/>
        <end position="26"/>
    </location>
</feature>
<feature type="transmembrane region" description="Helical" evidence="1">
    <location>
        <begin position="447"/>
        <end position="467"/>
    </location>
</feature>
<feature type="transmembrane region" description="Helical" evidence="1">
    <location>
        <begin position="234"/>
        <end position="265"/>
    </location>
</feature>
<feature type="transmembrane region" description="Helical" evidence="1">
    <location>
        <begin position="184"/>
        <end position="204"/>
    </location>
</feature>
<accession>A0A0P6WUC1</accession>
<feature type="transmembrane region" description="Helical" evidence="1">
    <location>
        <begin position="63"/>
        <end position="85"/>
    </location>
</feature>
<evidence type="ECO:0000313" key="3">
    <source>
        <dbReference type="Proteomes" id="UP000050430"/>
    </source>
</evidence>
<feature type="transmembrane region" description="Helical" evidence="1">
    <location>
        <begin position="210"/>
        <end position="227"/>
    </location>
</feature>
<keyword evidence="3" id="KW-1185">Reference proteome</keyword>
<feature type="transmembrane region" description="Helical" evidence="1">
    <location>
        <begin position="421"/>
        <end position="440"/>
    </location>
</feature>
<feature type="transmembrane region" description="Helical" evidence="1">
    <location>
        <begin position="479"/>
        <end position="503"/>
    </location>
</feature>
<gene>
    <name evidence="2" type="ORF">ADM99_13810</name>
</gene>